<dbReference type="EMBL" id="CP064786">
    <property type="protein sequence ID" value="QSG02862.1"/>
    <property type="molecule type" value="Genomic_DNA"/>
</dbReference>
<dbReference type="Gene3D" id="1.10.10.10">
    <property type="entry name" value="Winged helix-like DNA-binding domain superfamily/Winged helix DNA-binding domain"/>
    <property type="match status" value="1"/>
</dbReference>
<dbReference type="AlphaFoldDB" id="A0A897MR15"/>
<protein>
    <submittedName>
        <fullName evidence="2">Transcriptional regulator, contains HTH domain</fullName>
    </submittedName>
</protein>
<reference evidence="2" key="1">
    <citation type="submission" date="2020-11" db="EMBL/GenBank/DDBJ databases">
        <title>Carbohydrate-dependent, anaerobic sulfur respiration: A novel catabolism in halophilic archaea.</title>
        <authorList>
            <person name="Sorokin D.Y."/>
            <person name="Messina E."/>
            <person name="Smedile F."/>
            <person name="La Cono V."/>
            <person name="Hallsworth J.E."/>
            <person name="Yakimov M.M."/>
        </authorList>
    </citation>
    <scope>NUCLEOTIDE SEQUENCE</scope>
    <source>
        <strain evidence="2">AArc-S</strain>
    </source>
</reference>
<evidence type="ECO:0000313" key="3">
    <source>
        <dbReference type="Proteomes" id="UP000663586"/>
    </source>
</evidence>
<dbReference type="KEGG" id="hara:AArcS_1652"/>
<proteinExistence type="predicted"/>
<feature type="compositionally biased region" description="Basic and acidic residues" evidence="1">
    <location>
        <begin position="122"/>
        <end position="134"/>
    </location>
</feature>
<dbReference type="InterPro" id="IPR036388">
    <property type="entry name" value="WH-like_DNA-bd_sf"/>
</dbReference>
<dbReference type="SUPFAM" id="SSF46785">
    <property type="entry name" value="Winged helix' DNA-binding domain"/>
    <property type="match status" value="1"/>
</dbReference>
<gene>
    <name evidence="2" type="ORF">AArcS_1652</name>
</gene>
<evidence type="ECO:0000313" key="2">
    <source>
        <dbReference type="EMBL" id="QSG02862.1"/>
    </source>
</evidence>
<dbReference type="Proteomes" id="UP000663586">
    <property type="component" value="Chromosome"/>
</dbReference>
<sequence>MSIDRDTFENTSENELADLSVPDQVLGFLVANQDRAFKAREIASHLSVDEGAVSTALSRLKDRSLIEHKATYWAVTDDAERLDRYSGYERTTALFNDQLGAEEKESWREHAPQKPHRASRTNSDRRRDTDLRAR</sequence>
<feature type="compositionally biased region" description="Basic and acidic residues" evidence="1">
    <location>
        <begin position="101"/>
        <end position="112"/>
    </location>
</feature>
<dbReference type="InterPro" id="IPR036390">
    <property type="entry name" value="WH_DNA-bd_sf"/>
</dbReference>
<accession>A0A897MR15</accession>
<name>A0A897MR15_9EURY</name>
<evidence type="ECO:0000256" key="1">
    <source>
        <dbReference type="SAM" id="MobiDB-lite"/>
    </source>
</evidence>
<feature type="region of interest" description="Disordered" evidence="1">
    <location>
        <begin position="101"/>
        <end position="134"/>
    </location>
</feature>
<organism evidence="2 3">
    <name type="scientific">Natranaeroarchaeum sulfidigenes</name>
    <dbReference type="NCBI Taxonomy" id="2784880"/>
    <lineage>
        <taxon>Archaea</taxon>
        <taxon>Methanobacteriati</taxon>
        <taxon>Methanobacteriota</taxon>
        <taxon>Stenosarchaea group</taxon>
        <taxon>Halobacteria</taxon>
        <taxon>Halobacteriales</taxon>
        <taxon>Natronoarchaeaceae</taxon>
        <taxon>Natranaeroarchaeum</taxon>
    </lineage>
</organism>
<keyword evidence="3" id="KW-1185">Reference proteome</keyword>